<dbReference type="Gene3D" id="3.10.640.10">
    <property type="entry name" value="Restriction endonuclease-like alpha-beta roll domain"/>
    <property type="match status" value="1"/>
</dbReference>
<dbReference type="InterPro" id="IPR009822">
    <property type="entry name" value="YaeQ"/>
</dbReference>
<dbReference type="AlphaFoldDB" id="A0AAW5N692"/>
<dbReference type="EMBL" id="JANPXH010001574">
    <property type="protein sequence ID" value="MCR6679657.1"/>
    <property type="molecule type" value="Genomic_DNA"/>
</dbReference>
<dbReference type="InterPro" id="IPR038590">
    <property type="entry name" value="YaeQ_sf"/>
</dbReference>
<sequence length="67" mass="7842">WWQQNQNKSQQIANHSVWYLDEEQLAKVSAFADRTMTLQATIQHGIICLTDDKKNLEVNLTVWQQPS</sequence>
<proteinExistence type="predicted"/>
<dbReference type="SUPFAM" id="SSF52980">
    <property type="entry name" value="Restriction endonuclease-like"/>
    <property type="match status" value="1"/>
</dbReference>
<reference evidence="1" key="1">
    <citation type="submission" date="2022-07" db="EMBL/GenBank/DDBJ databases">
        <title>Diversity of ethanolamine utilization by human commensal Escherichia coli.</title>
        <authorList>
            <person name="Jubelin G."/>
        </authorList>
    </citation>
    <scope>NUCLEOTIDE SEQUENCE</scope>
    <source>
        <strain evidence="1">S1</strain>
    </source>
</reference>
<name>A0AAW5N692_9ESCH</name>
<evidence type="ECO:0000313" key="1">
    <source>
        <dbReference type="EMBL" id="MCR6679657.1"/>
    </source>
</evidence>
<evidence type="ECO:0000313" key="2">
    <source>
        <dbReference type="Proteomes" id="UP001206878"/>
    </source>
</evidence>
<dbReference type="InterPro" id="IPR011335">
    <property type="entry name" value="Restrct_endonuc-II-like"/>
</dbReference>
<gene>
    <name evidence="1" type="ORF">NVV43_29970</name>
</gene>
<organism evidence="1 2">
    <name type="scientific">Escherichia marmotae</name>
    <dbReference type="NCBI Taxonomy" id="1499973"/>
    <lineage>
        <taxon>Bacteria</taxon>
        <taxon>Pseudomonadati</taxon>
        <taxon>Pseudomonadota</taxon>
        <taxon>Gammaproteobacteria</taxon>
        <taxon>Enterobacterales</taxon>
        <taxon>Enterobacteriaceae</taxon>
        <taxon>Escherichia</taxon>
    </lineage>
</organism>
<comment type="caution">
    <text evidence="1">The sequence shown here is derived from an EMBL/GenBank/DDBJ whole genome shotgun (WGS) entry which is preliminary data.</text>
</comment>
<protein>
    <submittedName>
        <fullName evidence="1">YaeQ family protein</fullName>
    </submittedName>
</protein>
<accession>A0AAW5N692</accession>
<dbReference type="SMART" id="SM01322">
    <property type="entry name" value="YaeQ"/>
    <property type="match status" value="1"/>
</dbReference>
<feature type="non-terminal residue" evidence="1">
    <location>
        <position position="1"/>
    </location>
</feature>
<dbReference type="Proteomes" id="UP001206878">
    <property type="component" value="Unassembled WGS sequence"/>
</dbReference>
<dbReference type="Pfam" id="PF07152">
    <property type="entry name" value="YaeQ"/>
    <property type="match status" value="1"/>
</dbReference>